<dbReference type="PANTHER" id="PTHR22778">
    <property type="entry name" value="OVARIAN CANCER GENE-2 PROTEIN-RELATED"/>
    <property type="match status" value="1"/>
</dbReference>
<evidence type="ECO:0000259" key="1">
    <source>
        <dbReference type="Pfam" id="PF03959"/>
    </source>
</evidence>
<feature type="domain" description="Serine hydrolase" evidence="1">
    <location>
        <begin position="103"/>
        <end position="257"/>
    </location>
</feature>
<gene>
    <name evidence="2" type="ORF">Prudu_004467</name>
</gene>
<dbReference type="Pfam" id="PF03959">
    <property type="entry name" value="FSH1"/>
    <property type="match status" value="1"/>
</dbReference>
<dbReference type="EMBL" id="AP019297">
    <property type="protein sequence ID" value="BBG95820.1"/>
    <property type="molecule type" value="Genomic_DNA"/>
</dbReference>
<dbReference type="SUPFAM" id="SSF53474">
    <property type="entry name" value="alpha/beta-Hydrolases"/>
    <property type="match status" value="1"/>
</dbReference>
<proteinExistence type="predicted"/>
<dbReference type="InterPro" id="IPR005645">
    <property type="entry name" value="FSH-like_dom"/>
</dbReference>
<sequence>MMISQFRWSAAVHIERGRFPHDVVPVNNNCLEPSPFKFSHHATQIQCTFHSSHTSGTEKKKKKKKLIHPLAYSSSYYYYRKTPEKLRNYMGSQGSEEGGSLLKKPRFLCLHGFRTSGEIMKKQVGKWPESVLQKLDLVYLDGPFPALGKSDVEGIFDPPYYEWFQFNKEFSEYTNFDKCLEYIEDYIIKQGPFDGLVGFSQGAILSAALPGLQTKGVALTKVPKIKFLIIIGGAKFKSPAVAVDAYASPIECSSLHFLVPNARRKWDSTLMTTTLFNIVYARETDFLKPYGLELLEHCVEPTIIHHPKGHTVPRLDEKGLETMMSFIDKIQKALTEKDRQ</sequence>
<name>A0A4Y1QVC3_PRUDU</name>
<dbReference type="PANTHER" id="PTHR22778:SF51">
    <property type="entry name" value="DIHYDROFOLATE REDUCTASE"/>
    <property type="match status" value="1"/>
</dbReference>
<reference evidence="2" key="1">
    <citation type="journal article" date="2019" name="Science">
        <title>Mutation of a bHLH transcription factor allowed almond domestication.</title>
        <authorList>
            <person name="Sanchez-Perez R."/>
            <person name="Pavan S."/>
            <person name="Mazzeo R."/>
            <person name="Moldovan C."/>
            <person name="Aiese Cigliano R."/>
            <person name="Del Cueto J."/>
            <person name="Ricciardi F."/>
            <person name="Lotti C."/>
            <person name="Ricciardi L."/>
            <person name="Dicenta F."/>
            <person name="Lopez-Marques R.L."/>
            <person name="Lindberg Moller B."/>
        </authorList>
    </citation>
    <scope>NUCLEOTIDE SEQUENCE</scope>
</reference>
<protein>
    <recommendedName>
        <fullName evidence="1">Serine hydrolase domain-containing protein</fullName>
    </recommendedName>
</protein>
<organism evidence="2">
    <name type="scientific">Prunus dulcis</name>
    <name type="common">Almond</name>
    <name type="synonym">Amygdalus dulcis</name>
    <dbReference type="NCBI Taxonomy" id="3755"/>
    <lineage>
        <taxon>Eukaryota</taxon>
        <taxon>Viridiplantae</taxon>
        <taxon>Streptophyta</taxon>
        <taxon>Embryophyta</taxon>
        <taxon>Tracheophyta</taxon>
        <taxon>Spermatophyta</taxon>
        <taxon>Magnoliopsida</taxon>
        <taxon>eudicotyledons</taxon>
        <taxon>Gunneridae</taxon>
        <taxon>Pentapetalae</taxon>
        <taxon>rosids</taxon>
        <taxon>fabids</taxon>
        <taxon>Rosales</taxon>
        <taxon>Rosaceae</taxon>
        <taxon>Amygdaloideae</taxon>
        <taxon>Amygdaleae</taxon>
        <taxon>Prunus</taxon>
    </lineage>
</organism>
<evidence type="ECO:0000313" key="2">
    <source>
        <dbReference type="EMBL" id="BBG95820.1"/>
    </source>
</evidence>
<dbReference type="Gene3D" id="3.40.50.1820">
    <property type="entry name" value="alpha/beta hydrolase"/>
    <property type="match status" value="1"/>
</dbReference>
<dbReference type="InterPro" id="IPR029058">
    <property type="entry name" value="AB_hydrolase_fold"/>
</dbReference>
<accession>A0A4Y1QVC3</accession>
<dbReference type="AlphaFoldDB" id="A0A4Y1QVC3"/>